<dbReference type="Proteomes" id="UP000186308">
    <property type="component" value="Unassembled WGS sequence"/>
</dbReference>
<dbReference type="InterPro" id="IPR002052">
    <property type="entry name" value="DNA_methylase_N6_adenine_CS"/>
</dbReference>
<comment type="catalytic activity">
    <reaction evidence="5">
        <text>a 2'-deoxyadenosine in DNA + S-adenosyl-L-methionine = an N(6)-methyl-2'-deoxyadenosine in DNA + S-adenosyl-L-homocysteine + H(+)</text>
        <dbReference type="Rhea" id="RHEA:15197"/>
        <dbReference type="Rhea" id="RHEA-COMP:12418"/>
        <dbReference type="Rhea" id="RHEA-COMP:12419"/>
        <dbReference type="ChEBI" id="CHEBI:15378"/>
        <dbReference type="ChEBI" id="CHEBI:57856"/>
        <dbReference type="ChEBI" id="CHEBI:59789"/>
        <dbReference type="ChEBI" id="CHEBI:90615"/>
        <dbReference type="ChEBI" id="CHEBI:90616"/>
        <dbReference type="EC" id="2.1.1.72"/>
    </reaction>
</comment>
<dbReference type="GO" id="GO:0009007">
    <property type="term" value="F:site-specific DNA-methyltransferase (adenine-specific) activity"/>
    <property type="evidence" value="ECO:0007669"/>
    <property type="project" value="UniProtKB-EC"/>
</dbReference>
<dbReference type="InterPro" id="IPR011639">
    <property type="entry name" value="MethylTrfase_TaqI-like_dom"/>
</dbReference>
<dbReference type="PROSITE" id="PS00092">
    <property type="entry name" value="N6_MTASE"/>
    <property type="match status" value="1"/>
</dbReference>
<dbReference type="Pfam" id="PF07669">
    <property type="entry name" value="Eco57I"/>
    <property type="match status" value="1"/>
</dbReference>
<evidence type="ECO:0000256" key="5">
    <source>
        <dbReference type="ARBA" id="ARBA00047942"/>
    </source>
</evidence>
<protein>
    <recommendedName>
        <fullName evidence="1">site-specific DNA-methyltransferase (adenine-specific)</fullName>
        <ecNumber evidence="1">2.1.1.72</ecNumber>
    </recommendedName>
</protein>
<keyword evidence="4" id="KW-0949">S-adenosyl-L-methionine</keyword>
<organism evidence="7 8">
    <name type="scientific">Acidiphilium rubrum</name>
    <dbReference type="NCBI Taxonomy" id="526"/>
    <lineage>
        <taxon>Bacteria</taxon>
        <taxon>Pseudomonadati</taxon>
        <taxon>Pseudomonadota</taxon>
        <taxon>Alphaproteobacteria</taxon>
        <taxon>Acetobacterales</taxon>
        <taxon>Acidocellaceae</taxon>
        <taxon>Acidiphilium</taxon>
    </lineage>
</organism>
<dbReference type="RefSeq" id="WP_051657394.1">
    <property type="nucleotide sequence ID" value="NZ_FTNE01000017.1"/>
</dbReference>
<dbReference type="InterPro" id="IPR050953">
    <property type="entry name" value="N4_N6_ade-DNA_methylase"/>
</dbReference>
<reference evidence="7 8" key="1">
    <citation type="submission" date="2017-01" db="EMBL/GenBank/DDBJ databases">
        <authorList>
            <person name="Varghese N."/>
            <person name="Submissions S."/>
        </authorList>
    </citation>
    <scope>NUCLEOTIDE SEQUENCE [LARGE SCALE GENOMIC DNA]</scope>
    <source>
        <strain evidence="7 8">ATCC 35905</strain>
    </source>
</reference>
<dbReference type="OrthoDB" id="9806213at2"/>
<comment type="caution">
    <text evidence="7">The sequence shown here is derived from an EMBL/GenBank/DDBJ whole genome shotgun (WGS) entry which is preliminary data.</text>
</comment>
<evidence type="ECO:0000259" key="6">
    <source>
        <dbReference type="Pfam" id="PF07669"/>
    </source>
</evidence>
<keyword evidence="2 7" id="KW-0489">Methyltransferase</keyword>
<sequence>MSHAAERLAAIRDAVSGLAGENLAGAGRTLLDVMGYRSPKTLDAPATPAQFLAALGMDAARFETGRWRAVHFLFQLTGDELPALSRGGDPATGEAFQRGAIDSFVFLAIDLDDGGWSRRQLVAIVRALNRGFAMPAIVLFRHDGQATLTVIDRRANRRDASRDVVGGRISLIKDINLARPHRAHVEILADLSLAALAGRKAPSDFRALYDLWLETLSAAELNKRFYEELADWFAWASTSAPLAFSKGQGNGAGAKEIALIRLLTRLMFVWFIKEKGLVPEALFDGPSLAKLLKEPPSATPSGHGYYLSILQNLFFATLNTEMPERRWRQDDAGQSKDYLGHHVYRHAAQFTEPDKALEAFANVPFLNGGLFECLDTEVASDDPRAGDAERERQRLILRIDGFSDQSDKQPRLPNALFFGGAKGVDLSGWFEKAKSPRDVPGLIDLFERYKFTVEENTPLEEEAALDPELLGKVFENLLASYNEDTKTTARNKSGSFYTPREVVDFMVDEALVAWLLPKLPSELGLESDGGDETRLRALLSFASRSHDFSPAQVDALIAAIESCKAIDPAVGSGAFPLGLLQKLVHMLDVLDPGGEKWKARNRLYYERRLAEADAIPAATERAAEIEKAQEALGEFDAKFESGHYPDYTRKLFLIDRCLHGVDIQPIAVQIAKLRCFISLAVEQKENPGRPNRGITPLPNLEAKFVAANTLTPLHRRGQAGLVSKDLLRKQRALREANRAFFAAANSAAKRREQRRIKLLRAEIADEVMHDHAFAGDDARKLAAWDPFDPNAFAPFFDGEWMFGLDASADEGWFDIAFANPPYIRQEKIESFRVNDKPVIAKAQLKTDYKTFAGTADIYIYFYERALRLLKPAGALAFVTSNKWYRLPYGKGLREWLTTNARILKIVEFDDAPVFEAIAYPTILVATRKPLPGQPGPNDLIQALNWTPIDGEEPKESVKRFPERFADEAFALPQQALASSGWQIEPQAQRGLLERVQAVGRPLLSLVDGRVSRGITTGLNDAFVLNSEERAELVAKHPASDRIIVPYLGGREVKRWHVDSSGNWLIKLESSANVEHPWSGMADREAEERFRKTWPAIFERFTAGIMRQRLIDRDDQGRYYWELRSCKYWDDFSLPKIISTKISSEPTFSVDTEGFVLANTSYFL</sequence>
<accession>A0A8G2CM24</accession>
<gene>
    <name evidence="7" type="ORF">SAMN05421828_1175</name>
</gene>
<evidence type="ECO:0000256" key="2">
    <source>
        <dbReference type="ARBA" id="ARBA00022603"/>
    </source>
</evidence>
<keyword evidence="8" id="KW-1185">Reference proteome</keyword>
<dbReference type="PRINTS" id="PR00507">
    <property type="entry name" value="N12N6MTFRASE"/>
</dbReference>
<evidence type="ECO:0000256" key="1">
    <source>
        <dbReference type="ARBA" id="ARBA00011900"/>
    </source>
</evidence>
<dbReference type="EMBL" id="FTNE01000017">
    <property type="protein sequence ID" value="SIR15063.1"/>
    <property type="molecule type" value="Genomic_DNA"/>
</dbReference>
<dbReference type="SUPFAM" id="SSF53335">
    <property type="entry name" value="S-adenosyl-L-methionine-dependent methyltransferases"/>
    <property type="match status" value="1"/>
</dbReference>
<evidence type="ECO:0000313" key="8">
    <source>
        <dbReference type="Proteomes" id="UP000186308"/>
    </source>
</evidence>
<name>A0A8G2CM24_ACIRU</name>
<evidence type="ECO:0000313" key="7">
    <source>
        <dbReference type="EMBL" id="SIR15063.1"/>
    </source>
</evidence>
<dbReference type="PANTHER" id="PTHR33841">
    <property type="entry name" value="DNA METHYLTRANSFERASE YEEA-RELATED"/>
    <property type="match status" value="1"/>
</dbReference>
<dbReference type="GO" id="GO:0032259">
    <property type="term" value="P:methylation"/>
    <property type="evidence" value="ECO:0007669"/>
    <property type="project" value="UniProtKB-KW"/>
</dbReference>
<proteinExistence type="predicted"/>
<evidence type="ECO:0000256" key="4">
    <source>
        <dbReference type="ARBA" id="ARBA00022691"/>
    </source>
</evidence>
<keyword evidence="3" id="KW-0808">Transferase</keyword>
<dbReference type="GO" id="GO:0006304">
    <property type="term" value="P:DNA modification"/>
    <property type="evidence" value="ECO:0007669"/>
    <property type="project" value="InterPro"/>
</dbReference>
<feature type="domain" description="Type II methyltransferase M.TaqI-like" evidence="6">
    <location>
        <begin position="657"/>
        <end position="914"/>
    </location>
</feature>
<evidence type="ECO:0000256" key="3">
    <source>
        <dbReference type="ARBA" id="ARBA00022679"/>
    </source>
</evidence>
<dbReference type="InterPro" id="IPR029063">
    <property type="entry name" value="SAM-dependent_MTases_sf"/>
</dbReference>
<dbReference type="Gene3D" id="3.40.50.150">
    <property type="entry name" value="Vaccinia Virus protein VP39"/>
    <property type="match status" value="1"/>
</dbReference>
<dbReference type="GO" id="GO:0003676">
    <property type="term" value="F:nucleic acid binding"/>
    <property type="evidence" value="ECO:0007669"/>
    <property type="project" value="InterPro"/>
</dbReference>
<dbReference type="EC" id="2.1.1.72" evidence="1"/>
<dbReference type="AlphaFoldDB" id="A0A8G2CM24"/>
<dbReference type="PANTHER" id="PTHR33841:SF1">
    <property type="entry name" value="DNA METHYLTRANSFERASE A"/>
    <property type="match status" value="1"/>
</dbReference>